<dbReference type="PaxDb" id="3708-A0A078HB12"/>
<dbReference type="EMBL" id="LK032356">
    <property type="protein sequence ID" value="CDY35585.1"/>
    <property type="molecule type" value="Genomic_DNA"/>
</dbReference>
<evidence type="ECO:0000313" key="2">
    <source>
        <dbReference type="EMBL" id="CDY35585.1"/>
    </source>
</evidence>
<accession>A0A078HB12</accession>
<protein>
    <submittedName>
        <fullName evidence="1">(rape) hypothetical protein</fullName>
    </submittedName>
    <submittedName>
        <fullName evidence="2">BnaC01g21070D protein</fullName>
    </submittedName>
</protein>
<dbReference type="Proteomes" id="UP001295469">
    <property type="component" value="Chromosome C01"/>
</dbReference>
<dbReference type="OMA" id="PCDLRES"/>
<dbReference type="AlphaFoldDB" id="A0A078HB12"/>
<dbReference type="Proteomes" id="UP000028999">
    <property type="component" value="Unassembled WGS sequence"/>
</dbReference>
<dbReference type="Gramene" id="CDY35585">
    <property type="protein sequence ID" value="CDY35585"/>
    <property type="gene ID" value="GSBRNA2T00058933001"/>
</dbReference>
<proteinExistence type="predicted"/>
<dbReference type="EMBL" id="HG994365">
    <property type="protein sequence ID" value="CAF2072672.1"/>
    <property type="molecule type" value="Genomic_DNA"/>
</dbReference>
<reference evidence="2 3" key="1">
    <citation type="journal article" date="2014" name="Science">
        <title>Plant genetics. Early allopolyploid evolution in the post-Neolithic Brassica napus oilseed genome.</title>
        <authorList>
            <person name="Chalhoub B."/>
            <person name="Denoeud F."/>
            <person name="Liu S."/>
            <person name="Parkin I.A."/>
            <person name="Tang H."/>
            <person name="Wang X."/>
            <person name="Chiquet J."/>
            <person name="Belcram H."/>
            <person name="Tong C."/>
            <person name="Samans B."/>
            <person name="Correa M."/>
            <person name="Da Silva C."/>
            <person name="Just J."/>
            <person name="Falentin C."/>
            <person name="Koh C.S."/>
            <person name="Le Clainche I."/>
            <person name="Bernard M."/>
            <person name="Bento P."/>
            <person name="Noel B."/>
            <person name="Labadie K."/>
            <person name="Alberti A."/>
            <person name="Charles M."/>
            <person name="Arnaud D."/>
            <person name="Guo H."/>
            <person name="Daviaud C."/>
            <person name="Alamery S."/>
            <person name="Jabbari K."/>
            <person name="Zhao M."/>
            <person name="Edger P.P."/>
            <person name="Chelaifa H."/>
            <person name="Tack D."/>
            <person name="Lassalle G."/>
            <person name="Mestiri I."/>
            <person name="Schnel N."/>
            <person name="Le Paslier M.C."/>
            <person name="Fan G."/>
            <person name="Renault V."/>
            <person name="Bayer P.E."/>
            <person name="Golicz A.A."/>
            <person name="Manoli S."/>
            <person name="Lee T.H."/>
            <person name="Thi V.H."/>
            <person name="Chalabi S."/>
            <person name="Hu Q."/>
            <person name="Fan C."/>
            <person name="Tollenaere R."/>
            <person name="Lu Y."/>
            <person name="Battail C."/>
            <person name="Shen J."/>
            <person name="Sidebottom C.H."/>
            <person name="Wang X."/>
            <person name="Canaguier A."/>
            <person name="Chauveau A."/>
            <person name="Berard A."/>
            <person name="Deniot G."/>
            <person name="Guan M."/>
            <person name="Liu Z."/>
            <person name="Sun F."/>
            <person name="Lim Y.P."/>
            <person name="Lyons E."/>
            <person name="Town C.D."/>
            <person name="Bancroft I."/>
            <person name="Wang X."/>
            <person name="Meng J."/>
            <person name="Ma J."/>
            <person name="Pires J.C."/>
            <person name="King G.J."/>
            <person name="Brunel D."/>
            <person name="Delourme R."/>
            <person name="Renard M."/>
            <person name="Aury J.M."/>
            <person name="Adams K.L."/>
            <person name="Batley J."/>
            <person name="Snowdon R.J."/>
            <person name="Tost J."/>
            <person name="Edwards D."/>
            <person name="Zhou Y."/>
            <person name="Hua W."/>
            <person name="Sharpe A.G."/>
            <person name="Paterson A.H."/>
            <person name="Guan C."/>
            <person name="Wincker P."/>
        </authorList>
    </citation>
    <scope>NUCLEOTIDE SEQUENCE [LARGE SCALE GENOMIC DNA]</scope>
    <source>
        <strain evidence="3">cv. Darmor-bzh</strain>
    </source>
</reference>
<name>A0A078HB12_BRANA</name>
<gene>
    <name evidence="2" type="primary">BnaC01g21070D</name>
    <name evidence="1" type="ORF">DARMORV10_C01P25240.1</name>
    <name evidence="2" type="ORF">GSBRNA2T00058933001</name>
</gene>
<organism evidence="2 3">
    <name type="scientific">Brassica napus</name>
    <name type="common">Rape</name>
    <dbReference type="NCBI Taxonomy" id="3708"/>
    <lineage>
        <taxon>Eukaryota</taxon>
        <taxon>Viridiplantae</taxon>
        <taxon>Streptophyta</taxon>
        <taxon>Embryophyta</taxon>
        <taxon>Tracheophyta</taxon>
        <taxon>Spermatophyta</taxon>
        <taxon>Magnoliopsida</taxon>
        <taxon>eudicotyledons</taxon>
        <taxon>Gunneridae</taxon>
        <taxon>Pentapetalae</taxon>
        <taxon>rosids</taxon>
        <taxon>malvids</taxon>
        <taxon>Brassicales</taxon>
        <taxon>Brassicaceae</taxon>
        <taxon>Brassiceae</taxon>
        <taxon>Brassica</taxon>
    </lineage>
</organism>
<evidence type="ECO:0000313" key="1">
    <source>
        <dbReference type="EMBL" id="CAF2072672.1"/>
    </source>
</evidence>
<sequence>MIINHHMDVRVDVSLCITVCYVNAGYKEGYRSTDSRSPRLCCWIRLHPCDLRESKRQEKLKSLRELKLILYGNNSEAEPVAEACAQLTLEFFKGDTSLFVASLFDLGGNIEAI</sequence>
<keyword evidence="3" id="KW-1185">Reference proteome</keyword>
<dbReference type="STRING" id="3708.A0A078HB12"/>
<reference evidence="1" key="3">
    <citation type="submission" date="2021-01" db="EMBL/GenBank/DDBJ databases">
        <authorList>
            <consortium name="Genoscope - CEA"/>
            <person name="William W."/>
        </authorList>
    </citation>
    <scope>NUCLEOTIDE SEQUENCE</scope>
</reference>
<reference evidence="2" key="2">
    <citation type="submission" date="2014-06" db="EMBL/GenBank/DDBJ databases">
        <authorList>
            <person name="Genoscope - CEA"/>
        </authorList>
    </citation>
    <scope>NUCLEOTIDE SEQUENCE</scope>
</reference>
<dbReference type="SMR" id="A0A078HB12"/>
<evidence type="ECO:0000313" key="3">
    <source>
        <dbReference type="Proteomes" id="UP000028999"/>
    </source>
</evidence>